<keyword evidence="7 9" id="KW-0472">Membrane</keyword>
<dbReference type="PANTHER" id="PTHR33451">
    <property type="entry name" value="MALATE-2H(+)/NA(+)-LACTATE ANTIPORTER"/>
    <property type="match status" value="1"/>
</dbReference>
<keyword evidence="4" id="KW-1003">Cell membrane</keyword>
<feature type="transmembrane region" description="Helical" evidence="9">
    <location>
        <begin position="138"/>
        <end position="166"/>
    </location>
</feature>
<feature type="transmembrane region" description="Helical" evidence="9">
    <location>
        <begin position="37"/>
        <end position="54"/>
    </location>
</feature>
<protein>
    <submittedName>
        <fullName evidence="11">NhaC family Na+:H+ antiporter</fullName>
    </submittedName>
</protein>
<feature type="transmembrane region" description="Helical" evidence="9">
    <location>
        <begin position="363"/>
        <end position="385"/>
    </location>
</feature>
<dbReference type="NCBIfam" id="TIGR00931">
    <property type="entry name" value="antiport_nhaC"/>
    <property type="match status" value="1"/>
</dbReference>
<evidence type="ECO:0000256" key="2">
    <source>
        <dbReference type="ARBA" id="ARBA00022448"/>
    </source>
</evidence>
<dbReference type="Pfam" id="PF03553">
    <property type="entry name" value="Na_H_antiporter"/>
    <property type="match status" value="1"/>
</dbReference>
<feature type="transmembrane region" description="Helical" evidence="9">
    <location>
        <begin position="261"/>
        <end position="278"/>
    </location>
</feature>
<dbReference type="GO" id="GO:0005886">
    <property type="term" value="C:plasma membrane"/>
    <property type="evidence" value="ECO:0007669"/>
    <property type="project" value="UniProtKB-SubCell"/>
</dbReference>
<dbReference type="InterPro" id="IPR018461">
    <property type="entry name" value="Na/H_Antiport_NhaC-like_C"/>
</dbReference>
<evidence type="ECO:0000256" key="5">
    <source>
        <dbReference type="ARBA" id="ARBA00022692"/>
    </source>
</evidence>
<feature type="transmembrane region" description="Helical" evidence="9">
    <location>
        <begin position="449"/>
        <end position="469"/>
    </location>
</feature>
<evidence type="ECO:0000256" key="9">
    <source>
        <dbReference type="SAM" id="Phobius"/>
    </source>
</evidence>
<gene>
    <name evidence="11" type="ORF">DFR27_1617</name>
</gene>
<feature type="transmembrane region" description="Helical" evidence="9">
    <location>
        <begin position="195"/>
        <end position="217"/>
    </location>
</feature>
<evidence type="ECO:0000313" key="12">
    <source>
        <dbReference type="Proteomes" id="UP000267187"/>
    </source>
</evidence>
<feature type="transmembrane region" description="Helical" evidence="9">
    <location>
        <begin position="75"/>
        <end position="94"/>
    </location>
</feature>
<evidence type="ECO:0000259" key="10">
    <source>
        <dbReference type="Pfam" id="PF03553"/>
    </source>
</evidence>
<dbReference type="EMBL" id="REFJ01000003">
    <property type="protein sequence ID" value="RMA80253.1"/>
    <property type="molecule type" value="Genomic_DNA"/>
</dbReference>
<dbReference type="GO" id="GO:0015297">
    <property type="term" value="F:antiporter activity"/>
    <property type="evidence" value="ECO:0007669"/>
    <property type="project" value="UniProtKB-KW"/>
</dbReference>
<feature type="transmembrane region" description="Helical" evidence="9">
    <location>
        <begin position="12"/>
        <end position="31"/>
    </location>
</feature>
<organism evidence="11 12">
    <name type="scientific">Umboniibacter marinipuniceus</name>
    <dbReference type="NCBI Taxonomy" id="569599"/>
    <lineage>
        <taxon>Bacteria</taxon>
        <taxon>Pseudomonadati</taxon>
        <taxon>Pseudomonadota</taxon>
        <taxon>Gammaproteobacteria</taxon>
        <taxon>Cellvibrionales</taxon>
        <taxon>Cellvibrionaceae</taxon>
        <taxon>Umboniibacter</taxon>
    </lineage>
</organism>
<feature type="transmembrane region" description="Helical" evidence="9">
    <location>
        <begin position="332"/>
        <end position="356"/>
    </location>
</feature>
<dbReference type="Proteomes" id="UP000267187">
    <property type="component" value="Unassembled WGS sequence"/>
</dbReference>
<comment type="similarity">
    <text evidence="8">Belongs to the NhaC Na(+)/H(+) (TC 2.A.35) antiporter family.</text>
</comment>
<evidence type="ECO:0000256" key="6">
    <source>
        <dbReference type="ARBA" id="ARBA00022989"/>
    </source>
</evidence>
<dbReference type="OrthoDB" id="9762978at2"/>
<feature type="transmembrane region" description="Helical" evidence="9">
    <location>
        <begin position="290"/>
        <end position="312"/>
    </location>
</feature>
<keyword evidence="3" id="KW-0050">Antiport</keyword>
<evidence type="ECO:0000256" key="8">
    <source>
        <dbReference type="ARBA" id="ARBA00038435"/>
    </source>
</evidence>
<accession>A0A3M0A5D5</accession>
<feature type="transmembrane region" description="Helical" evidence="9">
    <location>
        <begin position="100"/>
        <end position="126"/>
    </location>
</feature>
<sequence length="487" mass="52054">MPRKIVNGWDALFITLLIIFFIGGAIATFGADSLAGATQVALFFSAICTGLIGVKNGLSWDDIEDTIVATVGRAVMPLIIFLAVGCLIAGLMISGAVPTLLYYGLGMLSPTFFYPLACLLTALVALCTGSSWTTAATVGVALIGVAMGFDLSLPIAAGAIISGAYFGDKMSPLSETTNLASAIGGADLFVHIRHMIWVSGPSFAISLAAFFMIGLASELPADLGDKIELMQRTLDQQFNLSLLNTLPILALLYMSYKQQPALLAISAGVGLAVIVSFITQYELILRTITLLYGADGSMLMTLWKVIYDGFLIETGVKELDDLLSRGGMESMVFMVWLVLCSMMLSATLSATGYIQYLLNKLRAIIRGTGSLIATTIGTSVTVNMLTGDQYLSLVLPGQMWKDEYEKRGLKPENLTRTLEDGGTITSPLVPWGACGVFMAGTLGVPTLEYLLFCFFCLLNPLIAICYGIFNIRISHQSSATELKRASS</sequence>
<comment type="caution">
    <text evidence="11">The sequence shown here is derived from an EMBL/GenBank/DDBJ whole genome shotgun (WGS) entry which is preliminary data.</text>
</comment>
<feature type="domain" description="Na+/H+ antiporter NhaC-like C-terminal" evidence="10">
    <location>
        <begin position="163"/>
        <end position="471"/>
    </location>
</feature>
<evidence type="ECO:0000313" key="11">
    <source>
        <dbReference type="EMBL" id="RMA80253.1"/>
    </source>
</evidence>
<name>A0A3M0A5D5_9GAMM</name>
<dbReference type="AlphaFoldDB" id="A0A3M0A5D5"/>
<keyword evidence="5 9" id="KW-0812">Transmembrane</keyword>
<keyword evidence="12" id="KW-1185">Reference proteome</keyword>
<dbReference type="PANTHER" id="PTHR33451:SF3">
    <property type="entry name" value="MALATE-2H(+)_NA(+)-LACTATE ANTIPORTER"/>
    <property type="match status" value="1"/>
</dbReference>
<reference evidence="11 12" key="1">
    <citation type="submission" date="2018-10" db="EMBL/GenBank/DDBJ databases">
        <title>Genomic Encyclopedia of Type Strains, Phase IV (KMG-IV): sequencing the most valuable type-strain genomes for metagenomic binning, comparative biology and taxonomic classification.</title>
        <authorList>
            <person name="Goeker M."/>
        </authorList>
    </citation>
    <scope>NUCLEOTIDE SEQUENCE [LARGE SCALE GENOMIC DNA]</scope>
    <source>
        <strain evidence="11 12">DSM 25080</strain>
    </source>
</reference>
<proteinExistence type="inferred from homology"/>
<keyword evidence="2" id="KW-0813">Transport</keyword>
<comment type="subcellular location">
    <subcellularLocation>
        <location evidence="1">Cell membrane</location>
        <topology evidence="1">Multi-pass membrane protein</topology>
    </subcellularLocation>
</comment>
<evidence type="ECO:0000256" key="4">
    <source>
        <dbReference type="ARBA" id="ARBA00022475"/>
    </source>
</evidence>
<evidence type="ECO:0000256" key="3">
    <source>
        <dbReference type="ARBA" id="ARBA00022449"/>
    </source>
</evidence>
<dbReference type="InterPro" id="IPR052180">
    <property type="entry name" value="NhaC_Na-H+_Antiporter"/>
</dbReference>
<evidence type="ECO:0000256" key="7">
    <source>
        <dbReference type="ARBA" id="ARBA00023136"/>
    </source>
</evidence>
<dbReference type="InterPro" id="IPR004770">
    <property type="entry name" value="Na/H_antiport_NhaC"/>
</dbReference>
<evidence type="ECO:0000256" key="1">
    <source>
        <dbReference type="ARBA" id="ARBA00004651"/>
    </source>
</evidence>
<dbReference type="RefSeq" id="WP_121876926.1">
    <property type="nucleotide sequence ID" value="NZ_REFJ01000003.1"/>
</dbReference>
<keyword evidence="6 9" id="KW-1133">Transmembrane helix</keyword>
<feature type="transmembrane region" description="Helical" evidence="9">
    <location>
        <begin position="238"/>
        <end position="255"/>
    </location>
</feature>